<evidence type="ECO:0000313" key="5">
    <source>
        <dbReference type="Proteomes" id="UP001057532"/>
    </source>
</evidence>
<organism evidence="4 5">
    <name type="scientific">Fructilactobacillus ixorae</name>
    <dbReference type="NCBI Taxonomy" id="1750535"/>
    <lineage>
        <taxon>Bacteria</taxon>
        <taxon>Bacillati</taxon>
        <taxon>Bacillota</taxon>
        <taxon>Bacilli</taxon>
        <taxon>Lactobacillales</taxon>
        <taxon>Lactobacillaceae</taxon>
        <taxon>Fructilactobacillus</taxon>
    </lineage>
</organism>
<dbReference type="InterPro" id="IPR010332">
    <property type="entry name" value="ATPase_terminase-su_N"/>
</dbReference>
<dbReference type="Pfam" id="PF03592">
    <property type="entry name" value="Terminase_2"/>
    <property type="match status" value="1"/>
</dbReference>
<protein>
    <submittedName>
        <fullName evidence="4">Terminase small subunit</fullName>
    </submittedName>
</protein>
<dbReference type="InterPro" id="IPR005335">
    <property type="entry name" value="Terminase_ssu"/>
</dbReference>
<feature type="domain" description="Terminase ATPase subunit N-terminal" evidence="3">
    <location>
        <begin position="4"/>
        <end position="42"/>
    </location>
</feature>
<dbReference type="InterPro" id="IPR052404">
    <property type="entry name" value="SPP1-like_terminase"/>
</dbReference>
<evidence type="ECO:0000313" key="4">
    <source>
        <dbReference type="EMBL" id="USS93994.1"/>
    </source>
</evidence>
<geneLocation type="plasmid" evidence="4 5">
    <name>punnamed</name>
</geneLocation>
<gene>
    <name evidence="4" type="ORF">M8332_07165</name>
</gene>
<dbReference type="InterPro" id="IPR009057">
    <property type="entry name" value="Homeodomain-like_sf"/>
</dbReference>
<sequence length="283" mass="32240">MSKRDDARLEYLAGRSYKQIAEKFGVSTATVRSWKSRYKWDDDFDDPKTVKTKKRFKQDKVSSATRCNKRSITQQNNATKVQHVATQQLIENDELNDKQKLFCIYYLQSFNTTTAYLKAYECKKSTAMVNGSSLLRKTKIKAQIKELKSQVAEEAMIELIDLVKDDAKQAFADIGDYMKFGHYEELVTNEKDMPYLDTNDNPVIAHQSWAQFKDQEDVDTSVIEEVSKGKDGAKIKLKSADKAKERLYKYLLSQKDKDGGQMDMVAKLLGTIVKGANDDGSSS</sequence>
<dbReference type="PANTHER" id="PTHR41328:SF3">
    <property type="entry name" value="PBSX PHAGE TERMINASE SMALL SUBUNIT"/>
    <property type="match status" value="1"/>
</dbReference>
<dbReference type="SUPFAM" id="SSF46689">
    <property type="entry name" value="Homeodomain-like"/>
    <property type="match status" value="1"/>
</dbReference>
<keyword evidence="4" id="KW-0614">Plasmid</keyword>
<dbReference type="Pfam" id="PF06056">
    <property type="entry name" value="Terminase_5"/>
    <property type="match status" value="1"/>
</dbReference>
<name>A0ABY5C5F0_9LACO</name>
<accession>A0ABY5C5F0</accession>
<evidence type="ECO:0000259" key="3">
    <source>
        <dbReference type="Pfam" id="PF06056"/>
    </source>
</evidence>
<evidence type="ECO:0000256" key="2">
    <source>
        <dbReference type="ARBA" id="ARBA00023219"/>
    </source>
</evidence>
<dbReference type="PANTHER" id="PTHR41328">
    <property type="entry name" value="TERMINASE SMALL SUBUNIT-RELATED"/>
    <property type="match status" value="1"/>
</dbReference>
<reference evidence="4" key="1">
    <citation type="submission" date="2022-05" db="EMBL/GenBank/DDBJ databases">
        <authorList>
            <person name="Oliphant S.A."/>
            <person name="Watson-Haigh N.S."/>
            <person name="Sumby K.M."/>
            <person name="Gardner J.M."/>
            <person name="Jiranek V."/>
        </authorList>
    </citation>
    <scope>NUCLEOTIDE SEQUENCE</scope>
    <source>
        <strain evidence="4">Ru20-1</strain>
        <plasmid evidence="4">punnamed</plasmid>
    </source>
</reference>
<dbReference type="Proteomes" id="UP001057532">
    <property type="component" value="Plasmid punnamed"/>
</dbReference>
<dbReference type="RefSeq" id="WP_252780879.1">
    <property type="nucleotide sequence ID" value="NZ_CP097479.1"/>
</dbReference>
<dbReference type="Gene3D" id="1.10.10.1400">
    <property type="entry name" value="Terminase, small subunit, N-terminal DNA-binding domain, HTH motif"/>
    <property type="match status" value="1"/>
</dbReference>
<dbReference type="InterPro" id="IPR038713">
    <property type="entry name" value="Terminase_Gp1_N_sf"/>
</dbReference>
<keyword evidence="2" id="KW-0231">Viral genome packaging</keyword>
<dbReference type="EMBL" id="CP097479">
    <property type="protein sequence ID" value="USS93994.1"/>
    <property type="molecule type" value="Genomic_DNA"/>
</dbReference>
<keyword evidence="1" id="KW-1188">Viral release from host cell</keyword>
<evidence type="ECO:0000256" key="1">
    <source>
        <dbReference type="ARBA" id="ARBA00022612"/>
    </source>
</evidence>
<keyword evidence="5" id="KW-1185">Reference proteome</keyword>
<proteinExistence type="predicted"/>